<dbReference type="SUPFAM" id="SSF52172">
    <property type="entry name" value="CheY-like"/>
    <property type="match status" value="1"/>
</dbReference>
<dbReference type="InterPro" id="IPR001789">
    <property type="entry name" value="Sig_transdc_resp-reg_receiver"/>
</dbReference>
<keyword evidence="4" id="KW-1185">Reference proteome</keyword>
<evidence type="ECO:0000256" key="1">
    <source>
        <dbReference type="PROSITE-ProRule" id="PRU00169"/>
    </source>
</evidence>
<evidence type="ECO:0000313" key="4">
    <source>
        <dbReference type="Proteomes" id="UP001596958"/>
    </source>
</evidence>
<name>A0ABW2YXH9_9SPHI</name>
<evidence type="ECO:0000313" key="3">
    <source>
        <dbReference type="EMBL" id="MFD0750279.1"/>
    </source>
</evidence>
<dbReference type="RefSeq" id="WP_377099400.1">
    <property type="nucleotide sequence ID" value="NZ_JBHTHU010000005.1"/>
</dbReference>
<gene>
    <name evidence="3" type="ORF">ACFQZS_09015</name>
</gene>
<protein>
    <recommendedName>
        <fullName evidence="2">Response regulatory domain-containing protein</fullName>
    </recommendedName>
</protein>
<accession>A0ABW2YXH9</accession>
<feature type="modified residue" description="4-aspartylphosphate" evidence="1">
    <location>
        <position position="60"/>
    </location>
</feature>
<reference evidence="4" key="1">
    <citation type="journal article" date="2019" name="Int. J. Syst. Evol. Microbiol.">
        <title>The Global Catalogue of Microorganisms (GCM) 10K type strain sequencing project: providing services to taxonomists for standard genome sequencing and annotation.</title>
        <authorList>
            <consortium name="The Broad Institute Genomics Platform"/>
            <consortium name="The Broad Institute Genome Sequencing Center for Infectious Disease"/>
            <person name="Wu L."/>
            <person name="Ma J."/>
        </authorList>
    </citation>
    <scope>NUCLEOTIDE SEQUENCE [LARGE SCALE GENOMIC DNA]</scope>
    <source>
        <strain evidence="4">CCUG 63418</strain>
    </source>
</reference>
<organism evidence="3 4">
    <name type="scientific">Mucilaginibacter calamicampi</name>
    <dbReference type="NCBI Taxonomy" id="1302352"/>
    <lineage>
        <taxon>Bacteria</taxon>
        <taxon>Pseudomonadati</taxon>
        <taxon>Bacteroidota</taxon>
        <taxon>Sphingobacteriia</taxon>
        <taxon>Sphingobacteriales</taxon>
        <taxon>Sphingobacteriaceae</taxon>
        <taxon>Mucilaginibacter</taxon>
    </lineage>
</organism>
<dbReference type="Gene3D" id="3.40.50.2300">
    <property type="match status" value="1"/>
</dbReference>
<dbReference type="PROSITE" id="PS50110">
    <property type="entry name" value="RESPONSE_REGULATORY"/>
    <property type="match status" value="1"/>
</dbReference>
<comment type="caution">
    <text evidence="3">The sequence shown here is derived from an EMBL/GenBank/DDBJ whole genome shotgun (WGS) entry which is preliminary data.</text>
</comment>
<dbReference type="Proteomes" id="UP001596958">
    <property type="component" value="Unassembled WGS sequence"/>
</dbReference>
<evidence type="ECO:0000259" key="2">
    <source>
        <dbReference type="PROSITE" id="PS50110"/>
    </source>
</evidence>
<keyword evidence="1" id="KW-0597">Phosphoprotein</keyword>
<dbReference type="EMBL" id="JBHTHU010000005">
    <property type="protein sequence ID" value="MFD0750279.1"/>
    <property type="molecule type" value="Genomic_DNA"/>
</dbReference>
<dbReference type="InterPro" id="IPR011006">
    <property type="entry name" value="CheY-like_superfamily"/>
</dbReference>
<feature type="domain" description="Response regulatory" evidence="2">
    <location>
        <begin position="7"/>
        <end position="125"/>
    </location>
</feature>
<proteinExistence type="predicted"/>
<sequence>MSKKLYHILVIEDNLEHLTIFCDSLSFQSDIFLPLRGESVNEAKEIIAANIFTFDAILLDISLTNEEEILKLADMAGSNDNVPVIVLTGYANYSFQRKAPSFGISVYFLKNCLTPKLLQKSIVYAVERNRIKLTLDELEKQYTALFPINGQPVLVTDISTVDVSGLNNSPIANHSTQLYK</sequence>